<evidence type="ECO:0000259" key="3">
    <source>
        <dbReference type="Pfam" id="PF13614"/>
    </source>
</evidence>
<dbReference type="PANTHER" id="PTHR43384:SF4">
    <property type="entry name" value="CELLULOSE BIOSYNTHESIS PROTEIN BCSQ-RELATED"/>
    <property type="match status" value="1"/>
</dbReference>
<dbReference type="GO" id="GO:0016887">
    <property type="term" value="F:ATP hydrolysis activity"/>
    <property type="evidence" value="ECO:0007669"/>
    <property type="project" value="TreeGrafter"/>
</dbReference>
<evidence type="ECO:0000313" key="5">
    <source>
        <dbReference type="Proteomes" id="UP000287502"/>
    </source>
</evidence>
<dbReference type="CDD" id="cd02038">
    <property type="entry name" value="FlhG-like"/>
    <property type="match status" value="1"/>
</dbReference>
<dbReference type="InterPro" id="IPR025669">
    <property type="entry name" value="AAA_dom"/>
</dbReference>
<keyword evidence="2" id="KW-0067">ATP-binding</keyword>
<keyword evidence="5" id="KW-1185">Reference proteome</keyword>
<dbReference type="Gene3D" id="3.40.50.300">
    <property type="entry name" value="P-loop containing nucleotide triphosphate hydrolases"/>
    <property type="match status" value="1"/>
</dbReference>
<dbReference type="GO" id="GO:0005524">
    <property type="term" value="F:ATP binding"/>
    <property type="evidence" value="ECO:0007669"/>
    <property type="project" value="UniProtKB-KW"/>
</dbReference>
<accession>A0A410K1N2</accession>
<gene>
    <name evidence="4" type="ORF">EP073_13335</name>
</gene>
<dbReference type="PANTHER" id="PTHR43384">
    <property type="entry name" value="SEPTUM SITE-DETERMINING PROTEIN MIND HOMOLOG, CHLOROPLASTIC-RELATED"/>
    <property type="match status" value="1"/>
</dbReference>
<sequence length="281" mass="31312">MTDQAHNLRRKAWDKKRRAKYISVSSGKGGVGKTNFVVNLAYWLAKMGKKVLVFDADLGLANVDILLNLTVTASIRKYLLGEAELDNVIKKDVYGFDVIPSSSGFSDLASLSESDFERIVEIFVNLDGVYDYILFDTGAGISGTVTKFAAIADTVIVITQPEPTAITDAYAFMKVVHFDHGINRIRFVLNRVDDVNGVKNIYMSMKNVAKKFLDVELDLLGHLREDKQVISSVKFQKPVCEINQNGAYSRDIYNIARNILGLPAENTRKEGLYSLLKGVFK</sequence>
<proteinExistence type="predicted"/>
<organism evidence="4 5">
    <name type="scientific">Geovibrio thiophilus</name>
    <dbReference type="NCBI Taxonomy" id="139438"/>
    <lineage>
        <taxon>Bacteria</taxon>
        <taxon>Pseudomonadati</taxon>
        <taxon>Deferribacterota</taxon>
        <taxon>Deferribacteres</taxon>
        <taxon>Deferribacterales</taxon>
        <taxon>Geovibrionaceae</taxon>
        <taxon>Geovibrio</taxon>
    </lineage>
</organism>
<evidence type="ECO:0000256" key="2">
    <source>
        <dbReference type="ARBA" id="ARBA00022840"/>
    </source>
</evidence>
<dbReference type="RefSeq" id="WP_128467655.1">
    <property type="nucleotide sequence ID" value="NZ_CP035108.1"/>
</dbReference>
<dbReference type="Pfam" id="PF13614">
    <property type="entry name" value="AAA_31"/>
    <property type="match status" value="1"/>
</dbReference>
<evidence type="ECO:0000256" key="1">
    <source>
        <dbReference type="ARBA" id="ARBA00022741"/>
    </source>
</evidence>
<dbReference type="InterPro" id="IPR033875">
    <property type="entry name" value="FlhG"/>
</dbReference>
<dbReference type="InterPro" id="IPR050625">
    <property type="entry name" value="ParA/MinD_ATPase"/>
</dbReference>
<dbReference type="AlphaFoldDB" id="A0A410K1N2"/>
<dbReference type="PIRSF" id="PIRSF003092">
    <property type="entry name" value="MinD"/>
    <property type="match status" value="1"/>
</dbReference>
<evidence type="ECO:0000313" key="4">
    <source>
        <dbReference type="EMBL" id="QAR34350.1"/>
    </source>
</evidence>
<name>A0A410K1N2_9BACT</name>
<dbReference type="KEGG" id="gtl:EP073_13335"/>
<dbReference type="InterPro" id="IPR025501">
    <property type="entry name" value="MinD_FleN"/>
</dbReference>
<keyword evidence="1" id="KW-0547">Nucleotide-binding</keyword>
<dbReference type="Proteomes" id="UP000287502">
    <property type="component" value="Chromosome"/>
</dbReference>
<feature type="domain" description="AAA" evidence="3">
    <location>
        <begin position="20"/>
        <end position="176"/>
    </location>
</feature>
<dbReference type="EMBL" id="CP035108">
    <property type="protein sequence ID" value="QAR34350.1"/>
    <property type="molecule type" value="Genomic_DNA"/>
</dbReference>
<dbReference type="GO" id="GO:0005829">
    <property type="term" value="C:cytosol"/>
    <property type="evidence" value="ECO:0007669"/>
    <property type="project" value="TreeGrafter"/>
</dbReference>
<dbReference type="SUPFAM" id="SSF52540">
    <property type="entry name" value="P-loop containing nucleoside triphosphate hydrolases"/>
    <property type="match status" value="1"/>
</dbReference>
<protein>
    <submittedName>
        <fullName evidence="4">MinD/ParA family protein</fullName>
    </submittedName>
</protein>
<dbReference type="GO" id="GO:0051782">
    <property type="term" value="P:negative regulation of cell division"/>
    <property type="evidence" value="ECO:0007669"/>
    <property type="project" value="TreeGrafter"/>
</dbReference>
<dbReference type="OrthoDB" id="9816297at2"/>
<dbReference type="GO" id="GO:0009898">
    <property type="term" value="C:cytoplasmic side of plasma membrane"/>
    <property type="evidence" value="ECO:0007669"/>
    <property type="project" value="TreeGrafter"/>
</dbReference>
<dbReference type="InterPro" id="IPR027417">
    <property type="entry name" value="P-loop_NTPase"/>
</dbReference>
<reference evidence="4 5" key="1">
    <citation type="submission" date="2019-01" db="EMBL/GenBank/DDBJ databases">
        <title>Geovibrio thiophilus DSM 11263, complete genome.</title>
        <authorList>
            <person name="Spring S."/>
            <person name="Bunk B."/>
            <person name="Sproer C."/>
        </authorList>
    </citation>
    <scope>NUCLEOTIDE SEQUENCE [LARGE SCALE GENOMIC DNA]</scope>
    <source>
        <strain evidence="4 5">DSM 11263</strain>
    </source>
</reference>